<dbReference type="Gene3D" id="2.40.128.20">
    <property type="match status" value="1"/>
</dbReference>
<sequence>MKKIGLLMLFVSALFLGACGNGKTSTNGKLNIVTTFYPVYEFTKQVVGDEATVDLLVKAGTEVHGYEPSAKDVARIQDADAFVYENENMETWVPKLKKSIDAKKVTVINATEGMLLLPGGEKEHEGHDHGHGEDGHSHAYDPHVWLSPERSIALVENIRDGLVAKYPNKKEVFEKNTTAYIEKLKALHAKYSETLSAAKQKYFVTQHTAFAYLALDYGLKQVSITGVSADKDPTPSRLAELTKYINKYGIKYIYFEENASKSVAETLAKETGVQLDVLNPLESLTDEDMKKGKDYISVMEDNLAALEKTTSQAGSEILPEEGETTAKTVYNGYFEDSAIKDRTLSDYAGEWQSVYPYLLDGTLDQVFDYKAKLKGGMTAKEYKDYYTIGYKTDVDHINIKDDTMEFVVGDKKEKFTYKYVGYKVLTYKKGNRGVRFLFEATDANAGRFKYVQFSDHNIAPVKTGHFHIYFGGESQEKLLEELENWPTYYPNSLTGLEIGQEMLAH</sequence>
<dbReference type="GO" id="GO:0006829">
    <property type="term" value="P:zinc ion transport"/>
    <property type="evidence" value="ECO:0007669"/>
    <property type="project" value="UniProtKB-KW"/>
</dbReference>
<evidence type="ECO:0000256" key="3">
    <source>
        <dbReference type="ARBA" id="ARBA00022729"/>
    </source>
</evidence>
<evidence type="ECO:0000256" key="4">
    <source>
        <dbReference type="ARBA" id="ARBA00022833"/>
    </source>
</evidence>
<dbReference type="InterPro" id="IPR012674">
    <property type="entry name" value="Calycin"/>
</dbReference>
<dbReference type="EMBL" id="AP018400">
    <property type="protein sequence ID" value="BBA91780.1"/>
    <property type="molecule type" value="Genomic_DNA"/>
</dbReference>
<dbReference type="GO" id="GO:0008270">
    <property type="term" value="F:zinc ion binding"/>
    <property type="evidence" value="ECO:0007669"/>
    <property type="project" value="InterPro"/>
</dbReference>
<feature type="domain" description="ZinT" evidence="10">
    <location>
        <begin position="326"/>
        <end position="505"/>
    </location>
</feature>
<dbReference type="Pfam" id="PF01297">
    <property type="entry name" value="ZnuA"/>
    <property type="match status" value="1"/>
</dbReference>
<keyword evidence="5" id="KW-0864">Zinc transport</keyword>
<dbReference type="InterPro" id="IPR006129">
    <property type="entry name" value="AdhesinB"/>
</dbReference>
<dbReference type="Proteomes" id="UP000269331">
    <property type="component" value="Chromosome"/>
</dbReference>
<dbReference type="InterPro" id="IPR006128">
    <property type="entry name" value="Lipoprotein_PsaA-like"/>
</dbReference>
<feature type="signal peptide" evidence="9">
    <location>
        <begin position="1"/>
        <end position="18"/>
    </location>
</feature>
<dbReference type="OrthoDB" id="9810636at2"/>
<keyword evidence="6" id="KW-0406">Ion transport</keyword>
<feature type="region of interest" description="Disordered" evidence="8">
    <location>
        <begin position="120"/>
        <end position="140"/>
    </location>
</feature>
<dbReference type="InterPro" id="IPR050492">
    <property type="entry name" value="Bact_metal-bind_prot9"/>
</dbReference>
<comment type="similarity">
    <text evidence="1 7">Belongs to the bacterial solute-binding protein 9 family.</text>
</comment>
<evidence type="ECO:0000256" key="2">
    <source>
        <dbReference type="ARBA" id="ARBA00022448"/>
    </source>
</evidence>
<keyword evidence="4" id="KW-0862">Zinc</keyword>
<dbReference type="SUPFAM" id="SSF50814">
    <property type="entry name" value="Lipocalins"/>
    <property type="match status" value="1"/>
</dbReference>
<evidence type="ECO:0000313" key="11">
    <source>
        <dbReference type="EMBL" id="BBA91780.1"/>
    </source>
</evidence>
<dbReference type="InterPro" id="IPR015304">
    <property type="entry name" value="ZinT_dom"/>
</dbReference>
<accession>A0A2Z5TK32</accession>
<evidence type="ECO:0000256" key="1">
    <source>
        <dbReference type="ARBA" id="ARBA00011028"/>
    </source>
</evidence>
<evidence type="ECO:0000313" key="12">
    <source>
        <dbReference type="Proteomes" id="UP000269331"/>
    </source>
</evidence>
<reference evidence="11 12" key="1">
    <citation type="journal article" date="2018" name="Genome Biol. Evol.">
        <title>Complete Genome Sequence of Streptococcus ruminantium sp. nov. GUT-187T (=DSM 104980T =JCM 31869T), the Type Strain of S. ruminantium, and Comparison with Genome Sequences of Streptococcus suis Strains.</title>
        <authorList>
            <person name="Tohya M."/>
            <person name="Sekizaki T."/>
            <person name="Miyoshi-Akiyama T."/>
        </authorList>
    </citation>
    <scope>NUCLEOTIDE SEQUENCE [LARGE SCALE GENOMIC DNA]</scope>
    <source>
        <strain evidence="11 12">GUT187T</strain>
    </source>
</reference>
<name>A0A2Z5TK32_9STRE</name>
<evidence type="ECO:0000256" key="8">
    <source>
        <dbReference type="SAM" id="MobiDB-lite"/>
    </source>
</evidence>
<protein>
    <submittedName>
        <fullName evidence="11">Zinc ABC transporter substrate-binding protein</fullName>
    </submittedName>
</protein>
<evidence type="ECO:0000256" key="7">
    <source>
        <dbReference type="RuleBase" id="RU003512"/>
    </source>
</evidence>
<gene>
    <name evidence="11" type="primary">adcA</name>
    <name evidence="11" type="ORF">SR187_0745</name>
</gene>
<keyword evidence="2 7" id="KW-0813">Transport</keyword>
<dbReference type="PANTHER" id="PTHR42953">
    <property type="entry name" value="HIGH-AFFINITY ZINC UPTAKE SYSTEM PROTEIN ZNUA-RELATED"/>
    <property type="match status" value="1"/>
</dbReference>
<dbReference type="GO" id="GO:0007155">
    <property type="term" value="P:cell adhesion"/>
    <property type="evidence" value="ECO:0007669"/>
    <property type="project" value="InterPro"/>
</dbReference>
<feature type="chain" id="PRO_5038523805" evidence="9">
    <location>
        <begin position="19"/>
        <end position="505"/>
    </location>
</feature>
<evidence type="ECO:0000259" key="10">
    <source>
        <dbReference type="Pfam" id="PF09223"/>
    </source>
</evidence>
<evidence type="ECO:0000256" key="9">
    <source>
        <dbReference type="SAM" id="SignalP"/>
    </source>
</evidence>
<dbReference type="GeneID" id="52228733"/>
<dbReference type="Gene3D" id="3.40.50.1980">
    <property type="entry name" value="Nitrogenase molybdenum iron protein domain"/>
    <property type="match status" value="2"/>
</dbReference>
<dbReference type="SUPFAM" id="SSF53807">
    <property type="entry name" value="Helical backbone' metal receptor"/>
    <property type="match status" value="1"/>
</dbReference>
<evidence type="ECO:0000256" key="6">
    <source>
        <dbReference type="ARBA" id="ARBA00023065"/>
    </source>
</evidence>
<dbReference type="InterPro" id="IPR006127">
    <property type="entry name" value="ZnuA-like"/>
</dbReference>
<proteinExistence type="inferred from homology"/>
<dbReference type="AlphaFoldDB" id="A0A2Z5TK32"/>
<dbReference type="Pfam" id="PF09223">
    <property type="entry name" value="ZinT"/>
    <property type="match status" value="1"/>
</dbReference>
<dbReference type="PRINTS" id="PR00690">
    <property type="entry name" value="ADHESNFAMILY"/>
</dbReference>
<dbReference type="RefSeq" id="WP_120171197.1">
    <property type="nucleotide sequence ID" value="NZ_AP018400.1"/>
</dbReference>
<evidence type="ECO:0000256" key="5">
    <source>
        <dbReference type="ARBA" id="ARBA00022906"/>
    </source>
</evidence>
<organism evidence="11 12">
    <name type="scientific">Streptococcus ruminantium</name>
    <dbReference type="NCBI Taxonomy" id="1917441"/>
    <lineage>
        <taxon>Bacteria</taxon>
        <taxon>Bacillati</taxon>
        <taxon>Bacillota</taxon>
        <taxon>Bacilli</taxon>
        <taxon>Lactobacillales</taxon>
        <taxon>Streptococcaceae</taxon>
        <taxon>Streptococcus</taxon>
    </lineage>
</organism>
<keyword evidence="3 9" id="KW-0732">Signal</keyword>
<dbReference type="CDD" id="cd01017">
    <property type="entry name" value="AdcA"/>
    <property type="match status" value="1"/>
</dbReference>
<dbReference type="PRINTS" id="PR00691">
    <property type="entry name" value="ADHESINB"/>
</dbReference>
<dbReference type="KEGG" id="srq:SR187_0745"/>
<dbReference type="PANTHER" id="PTHR42953:SF3">
    <property type="entry name" value="HIGH-AFFINITY ZINC UPTAKE SYSTEM PROTEIN ZNUA"/>
    <property type="match status" value="1"/>
</dbReference>
<dbReference type="PROSITE" id="PS51257">
    <property type="entry name" value="PROKAR_LIPOPROTEIN"/>
    <property type="match status" value="1"/>
</dbReference>